<keyword evidence="4" id="KW-0813">Transport</keyword>
<dbReference type="GO" id="GO:0015031">
    <property type="term" value="P:protein transport"/>
    <property type="evidence" value="ECO:0007669"/>
    <property type="project" value="UniProtKB-KW"/>
</dbReference>
<dbReference type="SMART" id="SM01323">
    <property type="entry name" value="YajC"/>
    <property type="match status" value="1"/>
</dbReference>
<reference evidence="13" key="1">
    <citation type="submission" date="2018-02" db="EMBL/GenBank/DDBJ databases">
        <authorList>
            <person name="Hausmann B."/>
        </authorList>
    </citation>
    <scope>NUCLEOTIDE SEQUENCE [LARGE SCALE GENOMIC DNA]</scope>
    <source>
        <strain evidence="13">Peat soil MAG SbA1</strain>
    </source>
</reference>
<keyword evidence="7" id="KW-0653">Protein transport</keyword>
<dbReference type="GO" id="GO:0005886">
    <property type="term" value="C:plasma membrane"/>
    <property type="evidence" value="ECO:0007669"/>
    <property type="project" value="UniProtKB-SubCell"/>
</dbReference>
<dbReference type="InterPro" id="IPR003849">
    <property type="entry name" value="Preprotein_translocase_YajC"/>
</dbReference>
<evidence type="ECO:0000256" key="1">
    <source>
        <dbReference type="ARBA" id="ARBA00004162"/>
    </source>
</evidence>
<dbReference type="AlphaFoldDB" id="A0A2U3KVJ3"/>
<evidence type="ECO:0000256" key="4">
    <source>
        <dbReference type="ARBA" id="ARBA00022448"/>
    </source>
</evidence>
<evidence type="ECO:0000256" key="8">
    <source>
        <dbReference type="ARBA" id="ARBA00022989"/>
    </source>
</evidence>
<gene>
    <name evidence="12" type="ORF">SBA1_50049</name>
</gene>
<dbReference type="PANTHER" id="PTHR33909:SF1">
    <property type="entry name" value="SEC TRANSLOCON ACCESSORY COMPLEX SUBUNIT YAJC"/>
    <property type="match status" value="1"/>
</dbReference>
<evidence type="ECO:0000256" key="7">
    <source>
        <dbReference type="ARBA" id="ARBA00022927"/>
    </source>
</evidence>
<protein>
    <recommendedName>
        <fullName evidence="3">Sec translocon accessory complex subunit YajC</fullName>
    </recommendedName>
</protein>
<comment type="subcellular location">
    <subcellularLocation>
        <location evidence="1">Cell membrane</location>
        <topology evidence="1">Single-pass membrane protein</topology>
    </subcellularLocation>
</comment>
<dbReference type="NCBIfam" id="TIGR00739">
    <property type="entry name" value="yajC"/>
    <property type="match status" value="1"/>
</dbReference>
<organism evidence="12 13">
    <name type="scientific">Candidatus Sulfotelmatobacter kueseliae</name>
    <dbReference type="NCBI Taxonomy" id="2042962"/>
    <lineage>
        <taxon>Bacteria</taxon>
        <taxon>Pseudomonadati</taxon>
        <taxon>Acidobacteriota</taxon>
        <taxon>Terriglobia</taxon>
        <taxon>Terriglobales</taxon>
        <taxon>Candidatus Korobacteraceae</taxon>
        <taxon>Candidatus Sulfotelmatobacter</taxon>
    </lineage>
</organism>
<dbReference type="Pfam" id="PF02699">
    <property type="entry name" value="YajC"/>
    <property type="match status" value="1"/>
</dbReference>
<proteinExistence type="inferred from homology"/>
<evidence type="ECO:0000256" key="10">
    <source>
        <dbReference type="ARBA" id="ARBA00023136"/>
    </source>
</evidence>
<dbReference type="Proteomes" id="UP000238701">
    <property type="component" value="Unassembled WGS sequence"/>
</dbReference>
<keyword evidence="9" id="KW-0811">Translocation</keyword>
<dbReference type="EMBL" id="OMOD01000144">
    <property type="protein sequence ID" value="SPF43597.1"/>
    <property type="molecule type" value="Genomic_DNA"/>
</dbReference>
<keyword evidence="10 11" id="KW-0472">Membrane</keyword>
<evidence type="ECO:0000313" key="12">
    <source>
        <dbReference type="EMBL" id="SPF43597.1"/>
    </source>
</evidence>
<name>A0A2U3KVJ3_9BACT</name>
<keyword evidence="5" id="KW-1003">Cell membrane</keyword>
<feature type="transmembrane region" description="Helical" evidence="11">
    <location>
        <begin position="12"/>
        <end position="34"/>
    </location>
</feature>
<evidence type="ECO:0000256" key="6">
    <source>
        <dbReference type="ARBA" id="ARBA00022692"/>
    </source>
</evidence>
<keyword evidence="6 11" id="KW-0812">Transmembrane</keyword>
<dbReference type="OrthoDB" id="9800132at2"/>
<evidence type="ECO:0000313" key="13">
    <source>
        <dbReference type="Proteomes" id="UP000238701"/>
    </source>
</evidence>
<evidence type="ECO:0000256" key="2">
    <source>
        <dbReference type="ARBA" id="ARBA00006742"/>
    </source>
</evidence>
<evidence type="ECO:0000256" key="11">
    <source>
        <dbReference type="SAM" id="Phobius"/>
    </source>
</evidence>
<evidence type="ECO:0000256" key="9">
    <source>
        <dbReference type="ARBA" id="ARBA00023010"/>
    </source>
</evidence>
<dbReference type="PANTHER" id="PTHR33909">
    <property type="entry name" value="SEC TRANSLOCON ACCESSORY COMPLEX SUBUNIT YAJC"/>
    <property type="match status" value="1"/>
</dbReference>
<keyword evidence="8 11" id="KW-1133">Transmembrane helix</keyword>
<evidence type="ECO:0000256" key="5">
    <source>
        <dbReference type="ARBA" id="ARBA00022475"/>
    </source>
</evidence>
<evidence type="ECO:0000256" key="3">
    <source>
        <dbReference type="ARBA" id="ARBA00014962"/>
    </source>
</evidence>
<sequence length="105" mass="11479">MNMPLCLAVQTGGGGLPGLVLFLPIILLVVYMFYSQQRRQKKWQGMLEQLKTGDKVTTSGGLRGTIIALKDDAIHLRVPPDNLRVEVTKASVVSVTTAEEEVKAK</sequence>
<accession>A0A2U3KVJ3</accession>
<comment type="similarity">
    <text evidence="2">Belongs to the YajC family.</text>
</comment>